<evidence type="ECO:0008006" key="3">
    <source>
        <dbReference type="Google" id="ProtNLM"/>
    </source>
</evidence>
<dbReference type="RefSeq" id="WP_245032802.1">
    <property type="nucleotide sequence ID" value="NZ_CP095075.1"/>
</dbReference>
<dbReference type="Proteomes" id="UP000830326">
    <property type="component" value="Chromosome"/>
</dbReference>
<sequence length="144" mass="16509">MSEENKEQVFTQEQMEEFKSNLYQDWQKEHLTPVQTELEEVKGKLPVEKTEQELALEQREKDLFKREVGAELQSAGLGQFKDIVKVSDEQELASTIKQLNKAVNDMKIDNSYQPNSHKQTDALTVAKKNGDTQGMLKSIFGFNS</sequence>
<evidence type="ECO:0000313" key="2">
    <source>
        <dbReference type="Proteomes" id="UP000830326"/>
    </source>
</evidence>
<keyword evidence="2" id="KW-1185">Reference proteome</keyword>
<protein>
    <recommendedName>
        <fullName evidence="3">DUF4355 domain-containing protein</fullName>
    </recommendedName>
</protein>
<gene>
    <name evidence="1" type="ORF">MUO15_01190</name>
</gene>
<organism evidence="1 2">
    <name type="scientific">Halobacillus amylolyticus</name>
    <dbReference type="NCBI Taxonomy" id="2932259"/>
    <lineage>
        <taxon>Bacteria</taxon>
        <taxon>Bacillati</taxon>
        <taxon>Bacillota</taxon>
        <taxon>Bacilli</taxon>
        <taxon>Bacillales</taxon>
        <taxon>Bacillaceae</taxon>
        <taxon>Halobacillus</taxon>
    </lineage>
</organism>
<name>A0ABY4HBY8_9BACI</name>
<evidence type="ECO:0000313" key="1">
    <source>
        <dbReference type="EMBL" id="UOR12182.1"/>
    </source>
</evidence>
<accession>A0ABY4HBY8</accession>
<reference evidence="1" key="1">
    <citation type="submission" date="2022-04" db="EMBL/GenBank/DDBJ databases">
        <title>Halobacillus sp. isolated from saltern.</title>
        <authorList>
            <person name="Won M."/>
            <person name="Lee C.-M."/>
            <person name="Woen H.-Y."/>
            <person name="Kwon S.-W."/>
        </authorList>
    </citation>
    <scope>NUCLEOTIDE SEQUENCE</scope>
    <source>
        <strain evidence="1">SSHM10-5</strain>
    </source>
</reference>
<proteinExistence type="predicted"/>
<dbReference type="EMBL" id="CP095075">
    <property type="protein sequence ID" value="UOR12182.1"/>
    <property type="molecule type" value="Genomic_DNA"/>
</dbReference>